<protein>
    <submittedName>
        <fullName evidence="2">Uncharacterized protein</fullName>
    </submittedName>
</protein>
<reference evidence="2 3" key="1">
    <citation type="journal article" date="2012" name="Genome Biol.">
        <title>Genome and low-iron response of an oceanic diatom adapted to chronic iron limitation.</title>
        <authorList>
            <person name="Lommer M."/>
            <person name="Specht M."/>
            <person name="Roy A.S."/>
            <person name="Kraemer L."/>
            <person name="Andreson R."/>
            <person name="Gutowska M.A."/>
            <person name="Wolf J."/>
            <person name="Bergner S.V."/>
            <person name="Schilhabel M.B."/>
            <person name="Klostermeier U.C."/>
            <person name="Beiko R.G."/>
            <person name="Rosenstiel P."/>
            <person name="Hippler M."/>
            <person name="Laroche J."/>
        </authorList>
    </citation>
    <scope>NUCLEOTIDE SEQUENCE [LARGE SCALE GENOMIC DNA]</scope>
    <source>
        <strain evidence="2 3">CCMP1005</strain>
    </source>
</reference>
<feature type="compositionally biased region" description="Basic residues" evidence="1">
    <location>
        <begin position="594"/>
        <end position="605"/>
    </location>
</feature>
<name>K0RKT8_THAOC</name>
<feature type="region of interest" description="Disordered" evidence="1">
    <location>
        <begin position="192"/>
        <end position="226"/>
    </location>
</feature>
<evidence type="ECO:0000256" key="1">
    <source>
        <dbReference type="SAM" id="MobiDB-lite"/>
    </source>
</evidence>
<evidence type="ECO:0000313" key="2">
    <source>
        <dbReference type="EMBL" id="EJK47267.1"/>
    </source>
</evidence>
<sequence length="616" mass="67878">MSSSKLLTTETARVAVEKITQFLADEREGTKNVLFRRNVFDPIWQLLKVQTIGVAKPTDSQGSLNWRMVPSKLPLMRSFVYVPSGGSSAGVDGADYHSSEESVILALLEEIIAEPQGRTSRQRPVEAGQAESLAGMAAILRAAVDGGLDYEAVRDGRKDSKTRPSRSSIKRNYVEDFLSGLENEDEVIEYERPRKKRARVEADDPDDTDGKADGKEEGLPESNLSGMTINVDRVEPKVNMPLEILDEGIWNYGRIIKIIPKSKPSSGPTTYRVTVRCEGWNGSNWDRTIDYPDGRLARIFTYTKRVKGIVELVPPSGAAADNTGPAAAATDWTRTWPCRVYFRMPNPGCDVAVSLLESEDSILVQPYLPELLPVCAREKISGGYLWVTSSALRPWKELDVTGPRSISNGGELIIAEQTTRLDHASDEEYRVKLNFCRAYQQAESDWIQPMPSDPLSVGSLVKPKYCVHNLGGDVIDGVRFSGSFPSHDGGLAPSGTSPEIDIEPRARQLEHSRKFASILRTGASEIVLGTYFTEEEAVDAATTALSCDDSGICIEGEVNARGFNLVELLSSQREMLFVSPGTSLTNGTRMDWKSKRKGTPRRRMTGKSNECASKFN</sequence>
<gene>
    <name evidence="2" type="ORF">THAOC_34027</name>
</gene>
<proteinExistence type="predicted"/>
<dbReference type="eggNOG" id="ENOG502T7XF">
    <property type="taxonomic scope" value="Eukaryota"/>
</dbReference>
<comment type="caution">
    <text evidence="2">The sequence shown here is derived from an EMBL/GenBank/DDBJ whole genome shotgun (WGS) entry which is preliminary data.</text>
</comment>
<evidence type="ECO:0000313" key="3">
    <source>
        <dbReference type="Proteomes" id="UP000266841"/>
    </source>
</evidence>
<organism evidence="2 3">
    <name type="scientific">Thalassiosira oceanica</name>
    <name type="common">Marine diatom</name>
    <dbReference type="NCBI Taxonomy" id="159749"/>
    <lineage>
        <taxon>Eukaryota</taxon>
        <taxon>Sar</taxon>
        <taxon>Stramenopiles</taxon>
        <taxon>Ochrophyta</taxon>
        <taxon>Bacillariophyta</taxon>
        <taxon>Coscinodiscophyceae</taxon>
        <taxon>Thalassiosirophycidae</taxon>
        <taxon>Thalassiosirales</taxon>
        <taxon>Thalassiosiraceae</taxon>
        <taxon>Thalassiosira</taxon>
    </lineage>
</organism>
<dbReference type="OrthoDB" id="206628at2759"/>
<dbReference type="AlphaFoldDB" id="K0RKT8"/>
<feature type="compositionally biased region" description="Basic and acidic residues" evidence="1">
    <location>
        <begin position="208"/>
        <end position="218"/>
    </location>
</feature>
<feature type="region of interest" description="Disordered" evidence="1">
    <location>
        <begin position="587"/>
        <end position="616"/>
    </location>
</feature>
<feature type="compositionally biased region" description="Polar residues" evidence="1">
    <location>
        <begin position="606"/>
        <end position="616"/>
    </location>
</feature>
<dbReference type="EMBL" id="AGNL01047158">
    <property type="protein sequence ID" value="EJK47267.1"/>
    <property type="molecule type" value="Genomic_DNA"/>
</dbReference>
<dbReference type="Proteomes" id="UP000266841">
    <property type="component" value="Unassembled WGS sequence"/>
</dbReference>
<accession>K0RKT8</accession>
<keyword evidence="3" id="KW-1185">Reference proteome</keyword>